<evidence type="ECO:0000259" key="11">
    <source>
        <dbReference type="Pfam" id="PF23039"/>
    </source>
</evidence>
<feature type="region of interest" description="Disordered" evidence="6">
    <location>
        <begin position="1004"/>
        <end position="1050"/>
    </location>
</feature>
<evidence type="ECO:0000259" key="12">
    <source>
        <dbReference type="Pfam" id="PF23481"/>
    </source>
</evidence>
<feature type="compositionally biased region" description="Gly residues" evidence="6">
    <location>
        <begin position="242"/>
        <end position="256"/>
    </location>
</feature>
<keyword evidence="3 7" id="KW-0812">Transmembrane</keyword>
<evidence type="ECO:0000259" key="10">
    <source>
        <dbReference type="Pfam" id="PF16070"/>
    </source>
</evidence>
<dbReference type="Pfam" id="PF23039">
    <property type="entry name" value="TMEM132_3rd"/>
    <property type="match status" value="1"/>
</dbReference>
<feature type="domain" description="Transmembrane protein family 132 fourth" evidence="10">
    <location>
        <begin position="429"/>
        <end position="526"/>
    </location>
</feature>
<keyword evidence="4 7" id="KW-1133">Transmembrane helix</keyword>
<feature type="domain" description="Transmembrane protein TMEM132 fifth" evidence="13">
    <location>
        <begin position="529"/>
        <end position="668"/>
    </location>
</feature>
<feature type="domain" description="Transmembrane protein TMEM132 cohesin-like" evidence="11">
    <location>
        <begin position="283"/>
        <end position="426"/>
    </location>
</feature>
<feature type="region of interest" description="Disordered" evidence="6">
    <location>
        <begin position="234"/>
        <end position="265"/>
    </location>
</feature>
<dbReference type="InterPro" id="IPR031436">
    <property type="entry name" value="TMEM132_C"/>
</dbReference>
<evidence type="ECO:0000259" key="9">
    <source>
        <dbReference type="Pfam" id="PF15706"/>
    </source>
</evidence>
<dbReference type="AlphaFoldDB" id="A0A9D3Q366"/>
<reference evidence="15" key="1">
    <citation type="submission" date="2021-01" db="EMBL/GenBank/DDBJ databases">
        <authorList>
            <person name="Zahm M."/>
            <person name="Roques C."/>
            <person name="Cabau C."/>
            <person name="Klopp C."/>
            <person name="Donnadieu C."/>
            <person name="Jouanno E."/>
            <person name="Lampietro C."/>
            <person name="Louis A."/>
            <person name="Herpin A."/>
            <person name="Echchiki A."/>
            <person name="Berthelot C."/>
            <person name="Parey E."/>
            <person name="Roest-Crollius H."/>
            <person name="Braasch I."/>
            <person name="Postlethwait J."/>
            <person name="Bobe J."/>
            <person name="Montfort J."/>
            <person name="Bouchez O."/>
            <person name="Begum T."/>
            <person name="Mejri S."/>
            <person name="Adams A."/>
            <person name="Chen W.-J."/>
            <person name="Guiguen Y."/>
        </authorList>
    </citation>
    <scope>NUCLEOTIDE SEQUENCE</scope>
    <source>
        <strain evidence="15">YG-15Mar2019-1</strain>
        <tissue evidence="15">Brain</tissue>
    </source>
</reference>
<dbReference type="Pfam" id="PF23481">
    <property type="entry name" value="Ig_TMEM132_2nd"/>
    <property type="match status" value="1"/>
</dbReference>
<dbReference type="Pfam" id="PF23486">
    <property type="entry name" value="Ig_TMEM132_5th"/>
    <property type="match status" value="1"/>
</dbReference>
<proteinExistence type="inferred from homology"/>
<evidence type="ECO:0000256" key="2">
    <source>
        <dbReference type="ARBA" id="ARBA00006166"/>
    </source>
</evidence>
<feature type="compositionally biased region" description="Basic and acidic residues" evidence="6">
    <location>
        <begin position="812"/>
        <end position="824"/>
    </location>
</feature>
<name>A0A9D3Q366_MEGAT</name>
<evidence type="ECO:0000256" key="4">
    <source>
        <dbReference type="ARBA" id="ARBA00022989"/>
    </source>
</evidence>
<protein>
    <recommendedName>
        <fullName evidence="17">Transmembrane protein 132C</fullName>
    </recommendedName>
</protein>
<dbReference type="EMBL" id="JAFDVH010000006">
    <property type="protein sequence ID" value="KAG7476369.1"/>
    <property type="molecule type" value="Genomic_DNA"/>
</dbReference>
<evidence type="ECO:0000259" key="13">
    <source>
        <dbReference type="Pfam" id="PF23486"/>
    </source>
</evidence>
<sequence>MSMMSRQRCGRCTRMTEGRLFPEGLQRFPRPPAYLPVTYQVLNADSAFFLKEANQDLMRNSSLQARTESFFIHQARRVPSVNATYGPLWVEQPVPLELLQGPGTFVAPPSSSSSSSSMFTFNWKVQTFVINERLYLSEPKVQVLFYLAGRDWDDYSTMDGLPCIWMFAFHETQEVRGSCRLRGELGLCVAELEPLPGWFSPPSVIPGRQRAPEQAEGTPVELYYMVQSAESGECSAEDSRKGGGAGSDQNGGGGRAPAGSSGSAHMRRIGSVRLHRSSPDPQLDQYQLDSNFLVLVPSRPIRQRDTVAAFIAASGFSQVDRFTLRVTLKKGVVFLGARPSAPFLWMVSQDERREGHRVITLQCSRSDPAYGQRTEAGFQKILQVDLELDDFLDPASSGVVTWQVEYPGTGAVTVEAETKIWLAPGDLGGIVPLAMDTEIMNTAVLTGRTVAVPVKVVTVGPDSAVTDVTESVMCHSADEDVVKVSDRCDYVYVNGKETRGRVGVAVNFTYGHLSAQLEMTVWMPRLPLQIDVSDAELSQIKGWRVPVAPGNHRSAWYSEDEDDEGGDDEESGCALQYQGAMVHVLTHFVAEPADPRGQLTFMLGSDWQVEVTELVGDFLRVRDPQIARLQDGQVLMGLETGVTTIQVLSPLSDSVLAESTVKVLDDKVSITELGVQLVSGLSLSLQLSPGSNRAIVVTATTQEVLNRPKQECFISAWLQFSDGSMTPLDLYDPAHFLLTATSLDEEVVTVRKDSSWKWPVIMAKGEGQGPLVRVEMSSSDQCQKSDRRSILAAASGNVRIRFGQAGVAKGNRGPDRDRGRRPSAQDRGGGDGPYYGSSVSVMEGSVAGRGVTTTTKSGIISDDSGRAQNVPVDFPAQVDLPRSRNVEDDLVQTPRGLTDLEIGMYALLGVFCLAILVFLINCISYALKYSHKELPTGEGPETMSHAHDWVWLGNRAGLTESRPSLCSEQDESTTMMDLSTGFEEGSHLLNGAAPQKNVQGQVHRPADAACPGGDHKNESLNSPTTKRKRVKFSTFSSIPPRNGGSSAISPLTVAHSDDIKWVCQDIELGDSAELRNYMERLNDNASKNIA</sequence>
<dbReference type="Pfam" id="PF23487">
    <property type="entry name" value="Ig_TMEM132_6th"/>
    <property type="match status" value="1"/>
</dbReference>
<dbReference type="InterPro" id="IPR055424">
    <property type="entry name" value="Ig_TMEM132_6th"/>
</dbReference>
<dbReference type="OrthoDB" id="10026202at2759"/>
<comment type="subcellular location">
    <subcellularLocation>
        <location evidence="1">Membrane</location>
        <topology evidence="1">Single-pass type I membrane protein</topology>
    </subcellularLocation>
</comment>
<feature type="domain" description="Transmembrane protein TMEM132 C-terminal" evidence="9">
    <location>
        <begin position="874"/>
        <end position="956"/>
    </location>
</feature>
<evidence type="ECO:0000256" key="3">
    <source>
        <dbReference type="ARBA" id="ARBA00022692"/>
    </source>
</evidence>
<dbReference type="Pfam" id="PF15706">
    <property type="entry name" value="TMEM132_C"/>
    <property type="match status" value="1"/>
</dbReference>
<dbReference type="Proteomes" id="UP001046870">
    <property type="component" value="Chromosome 6"/>
</dbReference>
<feature type="domain" description="Transmembrane protein TMEM132 second Ig-like" evidence="12">
    <location>
        <begin position="124"/>
        <end position="251"/>
    </location>
</feature>
<evidence type="ECO:0000256" key="6">
    <source>
        <dbReference type="SAM" id="MobiDB-lite"/>
    </source>
</evidence>
<keyword evidence="16" id="KW-1185">Reference proteome</keyword>
<dbReference type="InterPro" id="IPR026307">
    <property type="entry name" value="TMEM132"/>
</dbReference>
<dbReference type="InterPro" id="IPR055423">
    <property type="entry name" value="Ig_TMEM132_5th"/>
</dbReference>
<gene>
    <name evidence="15" type="ORF">MATL_G00082200</name>
</gene>
<dbReference type="PANTHER" id="PTHR13388:SF25">
    <property type="entry name" value="SI:DKEY-112M2.1"/>
    <property type="match status" value="1"/>
</dbReference>
<comment type="similarity">
    <text evidence="2">Belongs to the TMEM132 family.</text>
</comment>
<feature type="region of interest" description="Disordered" evidence="6">
    <location>
        <begin position="803"/>
        <end position="835"/>
    </location>
</feature>
<dbReference type="Pfam" id="PF16070">
    <property type="entry name" value="Ig_TMEM132_4th"/>
    <property type="match status" value="1"/>
</dbReference>
<accession>A0A9D3Q366</accession>
<evidence type="ECO:0000313" key="15">
    <source>
        <dbReference type="EMBL" id="KAG7476369.1"/>
    </source>
</evidence>
<dbReference type="PANTHER" id="PTHR13388">
    <property type="entry name" value="DETONATOR, ISOFORM E"/>
    <property type="match status" value="1"/>
</dbReference>
<dbReference type="InterPro" id="IPR031435">
    <property type="entry name" value="TMEM132_N"/>
</dbReference>
<keyword evidence="5 7" id="KW-0472">Membrane</keyword>
<dbReference type="Pfam" id="PF15705">
    <property type="entry name" value="TMEM132_N"/>
    <property type="match status" value="1"/>
</dbReference>
<feature type="transmembrane region" description="Helical" evidence="7">
    <location>
        <begin position="902"/>
        <end position="927"/>
    </location>
</feature>
<feature type="domain" description="Transmembrane protein TMEM132 N-terminal" evidence="8">
    <location>
        <begin position="37"/>
        <end position="99"/>
    </location>
</feature>
<evidence type="ECO:0000259" key="8">
    <source>
        <dbReference type="Pfam" id="PF15705"/>
    </source>
</evidence>
<evidence type="ECO:0000259" key="14">
    <source>
        <dbReference type="Pfam" id="PF23487"/>
    </source>
</evidence>
<dbReference type="InterPro" id="IPR055422">
    <property type="entry name" value="Ig_TMEM132_2nd"/>
</dbReference>
<feature type="compositionally biased region" description="Polar residues" evidence="6">
    <location>
        <begin position="1033"/>
        <end position="1049"/>
    </location>
</feature>
<organism evidence="15 16">
    <name type="scientific">Megalops atlanticus</name>
    <name type="common">Tarpon</name>
    <name type="synonym">Clupea gigantea</name>
    <dbReference type="NCBI Taxonomy" id="7932"/>
    <lineage>
        <taxon>Eukaryota</taxon>
        <taxon>Metazoa</taxon>
        <taxon>Chordata</taxon>
        <taxon>Craniata</taxon>
        <taxon>Vertebrata</taxon>
        <taxon>Euteleostomi</taxon>
        <taxon>Actinopterygii</taxon>
        <taxon>Neopterygii</taxon>
        <taxon>Teleostei</taxon>
        <taxon>Elopiformes</taxon>
        <taxon>Megalopidae</taxon>
        <taxon>Megalops</taxon>
    </lineage>
</organism>
<evidence type="ECO:0000256" key="5">
    <source>
        <dbReference type="ARBA" id="ARBA00023136"/>
    </source>
</evidence>
<dbReference type="InterPro" id="IPR031437">
    <property type="entry name" value="Ig_TMEM132_4th"/>
</dbReference>
<evidence type="ECO:0000256" key="7">
    <source>
        <dbReference type="SAM" id="Phobius"/>
    </source>
</evidence>
<feature type="domain" description="Transmembrane protein TMEM132 sixth" evidence="14">
    <location>
        <begin position="669"/>
        <end position="784"/>
    </location>
</feature>
<dbReference type="GO" id="GO:0016020">
    <property type="term" value="C:membrane"/>
    <property type="evidence" value="ECO:0007669"/>
    <property type="project" value="UniProtKB-SubCell"/>
</dbReference>
<dbReference type="InterPro" id="IPR055421">
    <property type="entry name" value="TMEM132_3rd"/>
</dbReference>
<evidence type="ECO:0000256" key="1">
    <source>
        <dbReference type="ARBA" id="ARBA00004479"/>
    </source>
</evidence>
<evidence type="ECO:0000313" key="16">
    <source>
        <dbReference type="Proteomes" id="UP001046870"/>
    </source>
</evidence>
<comment type="caution">
    <text evidence="15">The sequence shown here is derived from an EMBL/GenBank/DDBJ whole genome shotgun (WGS) entry which is preliminary data.</text>
</comment>
<evidence type="ECO:0008006" key="17">
    <source>
        <dbReference type="Google" id="ProtNLM"/>
    </source>
</evidence>